<feature type="binding site" evidence="5">
    <location>
        <position position="44"/>
    </location>
    <ligand>
        <name>ATP</name>
        <dbReference type="ChEBI" id="CHEBI:30616"/>
    </ligand>
</feature>
<proteinExistence type="inferred from homology"/>
<evidence type="ECO:0000256" key="3">
    <source>
        <dbReference type="ARBA" id="ARBA00022777"/>
    </source>
</evidence>
<dbReference type="PROSITE" id="PS00107">
    <property type="entry name" value="PROTEIN_KINASE_ATP"/>
    <property type="match status" value="1"/>
</dbReference>
<name>A0ABR2H156_9EUKA</name>
<gene>
    <name evidence="9" type="ORF">M9Y10_032293</name>
</gene>
<dbReference type="PANTHER" id="PTHR24348:SF22">
    <property type="entry name" value="NON-SPECIFIC SERINE_THREONINE PROTEIN KINASE"/>
    <property type="match status" value="1"/>
</dbReference>
<keyword evidence="1" id="KW-0808">Transferase</keyword>
<dbReference type="InterPro" id="IPR045269">
    <property type="entry name" value="Atg1-like"/>
</dbReference>
<dbReference type="InterPro" id="IPR017441">
    <property type="entry name" value="Protein_kinase_ATP_BS"/>
</dbReference>
<dbReference type="PROSITE" id="PS00108">
    <property type="entry name" value="PROTEIN_KINASE_ST"/>
    <property type="match status" value="1"/>
</dbReference>
<reference evidence="9 10" key="1">
    <citation type="submission" date="2024-04" db="EMBL/GenBank/DDBJ databases">
        <title>Tritrichomonas musculus Genome.</title>
        <authorList>
            <person name="Alves-Ferreira E."/>
            <person name="Grigg M."/>
            <person name="Lorenzi H."/>
            <person name="Galac M."/>
        </authorList>
    </citation>
    <scope>NUCLEOTIDE SEQUENCE [LARGE SCALE GENOMIC DNA]</scope>
    <source>
        <strain evidence="9 10">EAF2021</strain>
    </source>
</reference>
<dbReference type="Proteomes" id="UP001470230">
    <property type="component" value="Unassembled WGS sequence"/>
</dbReference>
<evidence type="ECO:0000313" key="9">
    <source>
        <dbReference type="EMBL" id="KAK8839357.1"/>
    </source>
</evidence>
<feature type="domain" description="Protein kinase" evidence="8">
    <location>
        <begin position="11"/>
        <end position="258"/>
    </location>
</feature>
<keyword evidence="10" id="KW-1185">Reference proteome</keyword>
<dbReference type="Pfam" id="PF00069">
    <property type="entry name" value="Pkinase"/>
    <property type="match status" value="1"/>
</dbReference>
<evidence type="ECO:0000256" key="1">
    <source>
        <dbReference type="ARBA" id="ARBA00022679"/>
    </source>
</evidence>
<sequence length="481" mass="55054">MEIVHPILGKYQIVNKIGRGSFASVYLAKHQKLQYPVAIKIIKKGNEDINDRNSFDLFKSIMHPFICQDFDFIKTSQGNDCVIMEYVEGKTLLEYANLNAPLSEKEIQTIFGQLVIAIDFLHKHQIIHRDLKCENIMIDKYKNIRLIDLSFSCNNRKNHSTLCGSPAYIAPEIISHQNYGNSVDIWSMGIILYALTYGKLPFENQNYSILFHLITSANPTFAYNDKISSNLVDLIQKILVKDPNQRISIDDIKKHPFFTSDSNGNEYAFSEQQINLFVREPEAQIAPEIQVLQKMELSKTECVDATNEIKSGQKTYYSMTYNILYKNYITTVQMPYLSRFLLQVGKCTRKNDFQLKIDISNVKNQKNEIQTQRVDSKARFNLSPDGSDLTPPQSPNSSREKFVLNNNNNFTQVGRPMFINGHVQFRRFSSVSKPLGNIVTKRSLINLNPKNLLLSVPKPSKPMFGKLCSTSVEVLPQLENP</sequence>
<accession>A0ABR2H156</accession>
<evidence type="ECO:0000256" key="6">
    <source>
        <dbReference type="RuleBase" id="RU000304"/>
    </source>
</evidence>
<keyword evidence="2 5" id="KW-0547">Nucleotide-binding</keyword>
<dbReference type="EMBL" id="JAPFFF010000052">
    <property type="protein sequence ID" value="KAK8839357.1"/>
    <property type="molecule type" value="Genomic_DNA"/>
</dbReference>
<dbReference type="InterPro" id="IPR000719">
    <property type="entry name" value="Prot_kinase_dom"/>
</dbReference>
<dbReference type="SUPFAM" id="SSF56112">
    <property type="entry name" value="Protein kinase-like (PK-like)"/>
    <property type="match status" value="1"/>
</dbReference>
<evidence type="ECO:0000256" key="4">
    <source>
        <dbReference type="ARBA" id="ARBA00022840"/>
    </source>
</evidence>
<keyword evidence="4 5" id="KW-0067">ATP-binding</keyword>
<dbReference type="Gene3D" id="1.10.510.10">
    <property type="entry name" value="Transferase(Phosphotransferase) domain 1"/>
    <property type="match status" value="1"/>
</dbReference>
<keyword evidence="3" id="KW-0418">Kinase</keyword>
<comment type="caution">
    <text evidence="9">The sequence shown here is derived from an EMBL/GenBank/DDBJ whole genome shotgun (WGS) entry which is preliminary data.</text>
</comment>
<evidence type="ECO:0000259" key="8">
    <source>
        <dbReference type="PROSITE" id="PS50011"/>
    </source>
</evidence>
<keyword evidence="6" id="KW-0723">Serine/threonine-protein kinase</keyword>
<feature type="region of interest" description="Disordered" evidence="7">
    <location>
        <begin position="368"/>
        <end position="399"/>
    </location>
</feature>
<evidence type="ECO:0000256" key="2">
    <source>
        <dbReference type="ARBA" id="ARBA00022741"/>
    </source>
</evidence>
<dbReference type="PANTHER" id="PTHR24348">
    <property type="entry name" value="SERINE/THREONINE-PROTEIN KINASE UNC-51-RELATED"/>
    <property type="match status" value="1"/>
</dbReference>
<dbReference type="SMART" id="SM00220">
    <property type="entry name" value="S_TKc"/>
    <property type="match status" value="1"/>
</dbReference>
<dbReference type="InterPro" id="IPR011009">
    <property type="entry name" value="Kinase-like_dom_sf"/>
</dbReference>
<evidence type="ECO:0000313" key="10">
    <source>
        <dbReference type="Proteomes" id="UP001470230"/>
    </source>
</evidence>
<dbReference type="InterPro" id="IPR008271">
    <property type="entry name" value="Ser/Thr_kinase_AS"/>
</dbReference>
<evidence type="ECO:0000256" key="5">
    <source>
        <dbReference type="PROSITE-ProRule" id="PRU10141"/>
    </source>
</evidence>
<dbReference type="PROSITE" id="PS50011">
    <property type="entry name" value="PROTEIN_KINASE_DOM"/>
    <property type="match status" value="1"/>
</dbReference>
<comment type="similarity">
    <text evidence="6">Belongs to the protein kinase superfamily.</text>
</comment>
<evidence type="ECO:0000256" key="7">
    <source>
        <dbReference type="SAM" id="MobiDB-lite"/>
    </source>
</evidence>
<organism evidence="9 10">
    <name type="scientific">Tritrichomonas musculus</name>
    <dbReference type="NCBI Taxonomy" id="1915356"/>
    <lineage>
        <taxon>Eukaryota</taxon>
        <taxon>Metamonada</taxon>
        <taxon>Parabasalia</taxon>
        <taxon>Tritrichomonadida</taxon>
        <taxon>Tritrichomonadidae</taxon>
        <taxon>Tritrichomonas</taxon>
    </lineage>
</organism>
<protein>
    <recommendedName>
        <fullName evidence="8">Protein kinase domain-containing protein</fullName>
    </recommendedName>
</protein>